<gene>
    <name evidence="4" type="ORF">HMPREF9103_00992</name>
</gene>
<name>G9ZMP2_9LACO</name>
<sequence length="198" mass="22234">MVKRSKGSGGKMKIGKVLQQEREKHHWSQSELAAKLQISRQSISKWEQDVSLPSFANVVAISNLFKISLDDLIRGDDELMDKLTKNQKMGPAAKILLWAIGISFVLYGLSMALGLQADDVHSIIRFPLFVCLIGLLFTINWRQFNRSLSKPAIIFGIIFLTLLLVPEIYGFVHGATEAIVSAVKGYWEGYIVCLKKRI</sequence>
<dbReference type="Pfam" id="PF01381">
    <property type="entry name" value="HTH_3"/>
    <property type="match status" value="1"/>
</dbReference>
<dbReference type="InterPro" id="IPR010982">
    <property type="entry name" value="Lambda_DNA-bd_dom_sf"/>
</dbReference>
<dbReference type="HOGENOM" id="CLU_1376640_0_0_9"/>
<dbReference type="PATRIC" id="fig|797515.3.peg.921"/>
<dbReference type="SUPFAM" id="SSF47413">
    <property type="entry name" value="lambda repressor-like DNA-binding domains"/>
    <property type="match status" value="1"/>
</dbReference>
<feature type="transmembrane region" description="Helical" evidence="2">
    <location>
        <begin position="153"/>
        <end position="172"/>
    </location>
</feature>
<dbReference type="STRING" id="797515.HMPREF9103_00992"/>
<keyword evidence="2" id="KW-1133">Transmembrane helix</keyword>
<dbReference type="Proteomes" id="UP000004625">
    <property type="component" value="Unassembled WGS sequence"/>
</dbReference>
<protein>
    <submittedName>
        <fullName evidence="4">DNA-binding helix-turn-helix protein</fullName>
    </submittedName>
</protein>
<keyword evidence="2" id="KW-0812">Transmembrane</keyword>
<evidence type="ECO:0000256" key="2">
    <source>
        <dbReference type="SAM" id="Phobius"/>
    </source>
</evidence>
<dbReference type="Gene3D" id="1.10.260.40">
    <property type="entry name" value="lambda repressor-like DNA-binding domains"/>
    <property type="match status" value="1"/>
</dbReference>
<accession>G9ZMP2</accession>
<evidence type="ECO:0000259" key="3">
    <source>
        <dbReference type="PROSITE" id="PS50943"/>
    </source>
</evidence>
<dbReference type="EMBL" id="AGEY01000043">
    <property type="protein sequence ID" value="EHL99331.1"/>
    <property type="molecule type" value="Genomic_DNA"/>
</dbReference>
<evidence type="ECO:0000313" key="5">
    <source>
        <dbReference type="Proteomes" id="UP000004625"/>
    </source>
</evidence>
<feature type="transmembrane region" description="Helical" evidence="2">
    <location>
        <begin position="123"/>
        <end position="141"/>
    </location>
</feature>
<dbReference type="GO" id="GO:0003677">
    <property type="term" value="F:DNA binding"/>
    <property type="evidence" value="ECO:0007669"/>
    <property type="project" value="UniProtKB-KW"/>
</dbReference>
<keyword evidence="1 4" id="KW-0238">DNA-binding</keyword>
<reference evidence="4 5" key="1">
    <citation type="submission" date="2011-09" db="EMBL/GenBank/DDBJ databases">
        <authorList>
            <person name="Weinstock G."/>
            <person name="Sodergren E."/>
            <person name="Clifton S."/>
            <person name="Fulton L."/>
            <person name="Fulton B."/>
            <person name="Courtney L."/>
            <person name="Fronick C."/>
            <person name="Harrison M."/>
            <person name="Strong C."/>
            <person name="Farmer C."/>
            <person name="Delahaunty K."/>
            <person name="Markovic C."/>
            <person name="Hall O."/>
            <person name="Minx P."/>
            <person name="Tomlinson C."/>
            <person name="Mitreva M."/>
            <person name="Hou S."/>
            <person name="Chen J."/>
            <person name="Wollam A."/>
            <person name="Pepin K.H."/>
            <person name="Johnson M."/>
            <person name="Bhonagiri V."/>
            <person name="Zhang X."/>
            <person name="Suruliraj S."/>
            <person name="Warren W."/>
            <person name="Chinwalla A."/>
            <person name="Mardis E.R."/>
            <person name="Wilson R.K."/>
        </authorList>
    </citation>
    <scope>NUCLEOTIDE SEQUENCE [LARGE SCALE GENOMIC DNA]</scope>
    <source>
        <strain evidence="4 5">F0439</strain>
    </source>
</reference>
<dbReference type="eggNOG" id="COG1476">
    <property type="taxonomic scope" value="Bacteria"/>
</dbReference>
<feature type="domain" description="HTH cro/C1-type" evidence="3">
    <location>
        <begin position="18"/>
        <end position="72"/>
    </location>
</feature>
<dbReference type="InterPro" id="IPR001387">
    <property type="entry name" value="Cro/C1-type_HTH"/>
</dbReference>
<keyword evidence="5" id="KW-1185">Reference proteome</keyword>
<keyword evidence="2" id="KW-0472">Membrane</keyword>
<dbReference type="PANTHER" id="PTHR46558:SF15">
    <property type="entry name" value="HELIX-TURN-HELIX DOMAIN PROTEIN"/>
    <property type="match status" value="1"/>
</dbReference>
<dbReference type="PROSITE" id="PS50943">
    <property type="entry name" value="HTH_CROC1"/>
    <property type="match status" value="1"/>
</dbReference>
<organism evidence="4 5">
    <name type="scientific">Lentilactobacillus parafarraginis F0439</name>
    <dbReference type="NCBI Taxonomy" id="797515"/>
    <lineage>
        <taxon>Bacteria</taxon>
        <taxon>Bacillati</taxon>
        <taxon>Bacillota</taxon>
        <taxon>Bacilli</taxon>
        <taxon>Lactobacillales</taxon>
        <taxon>Lactobacillaceae</taxon>
        <taxon>Lentilactobacillus</taxon>
    </lineage>
</organism>
<evidence type="ECO:0000256" key="1">
    <source>
        <dbReference type="ARBA" id="ARBA00023125"/>
    </source>
</evidence>
<dbReference type="CDD" id="cd00093">
    <property type="entry name" value="HTH_XRE"/>
    <property type="match status" value="1"/>
</dbReference>
<dbReference type="AlphaFoldDB" id="G9ZMP2"/>
<comment type="caution">
    <text evidence="4">The sequence shown here is derived from an EMBL/GenBank/DDBJ whole genome shotgun (WGS) entry which is preliminary data.</text>
</comment>
<dbReference type="SMART" id="SM00530">
    <property type="entry name" value="HTH_XRE"/>
    <property type="match status" value="1"/>
</dbReference>
<dbReference type="PANTHER" id="PTHR46558">
    <property type="entry name" value="TRACRIPTIONAL REGULATORY PROTEIN-RELATED-RELATED"/>
    <property type="match status" value="1"/>
</dbReference>
<evidence type="ECO:0000313" key="4">
    <source>
        <dbReference type="EMBL" id="EHL99331.1"/>
    </source>
</evidence>
<proteinExistence type="predicted"/>
<feature type="transmembrane region" description="Helical" evidence="2">
    <location>
        <begin position="95"/>
        <end position="117"/>
    </location>
</feature>